<keyword evidence="7" id="KW-1185">Reference proteome</keyword>
<dbReference type="Proteomes" id="UP000429607">
    <property type="component" value="Unassembled WGS sequence"/>
</dbReference>
<evidence type="ECO:0000313" key="4">
    <source>
        <dbReference type="EMBL" id="KAE9008709.1"/>
    </source>
</evidence>
<proteinExistence type="predicted"/>
<accession>A0A6A3KDG0</accession>
<evidence type="ECO:0000313" key="5">
    <source>
        <dbReference type="EMBL" id="KAE9321749.1"/>
    </source>
</evidence>
<dbReference type="Proteomes" id="UP000434957">
    <property type="component" value="Unassembled WGS sequence"/>
</dbReference>
<feature type="signal peptide" evidence="2">
    <location>
        <begin position="1"/>
        <end position="24"/>
    </location>
</feature>
<evidence type="ECO:0000313" key="6">
    <source>
        <dbReference type="Proteomes" id="UP000429607"/>
    </source>
</evidence>
<dbReference type="EMBL" id="QXFV01001324">
    <property type="protein sequence ID" value="KAE9008709.1"/>
    <property type="molecule type" value="Genomic_DNA"/>
</dbReference>
<keyword evidence="2" id="KW-0732">Signal</keyword>
<evidence type="ECO:0000313" key="8">
    <source>
        <dbReference type="Proteomes" id="UP000435112"/>
    </source>
</evidence>
<organism evidence="3 8">
    <name type="scientific">Phytophthora rubi</name>
    <dbReference type="NCBI Taxonomy" id="129364"/>
    <lineage>
        <taxon>Eukaryota</taxon>
        <taxon>Sar</taxon>
        <taxon>Stramenopiles</taxon>
        <taxon>Oomycota</taxon>
        <taxon>Peronosporomycetes</taxon>
        <taxon>Peronosporales</taxon>
        <taxon>Peronosporaceae</taxon>
        <taxon>Phytophthora</taxon>
    </lineage>
</organism>
<feature type="region of interest" description="Disordered" evidence="1">
    <location>
        <begin position="28"/>
        <end position="48"/>
    </location>
</feature>
<dbReference type="EMBL" id="QXFT01001329">
    <property type="protein sequence ID" value="KAE9321749.1"/>
    <property type="molecule type" value="Genomic_DNA"/>
</dbReference>
<name>A0A6A3KDG0_9STRA</name>
<evidence type="ECO:0000256" key="2">
    <source>
        <dbReference type="SAM" id="SignalP"/>
    </source>
</evidence>
<evidence type="ECO:0000256" key="1">
    <source>
        <dbReference type="SAM" id="MobiDB-lite"/>
    </source>
</evidence>
<sequence>MGFKQRWMVGTVAALALAAVTTTALDCNVTEPDSASTSDSTDDDGSKEAAAHQSCFEVALWCESLQTAVSPDPDNNCEYPCPDITS</sequence>
<feature type="chain" id="PRO_5036164730" description="Secreted protein" evidence="2">
    <location>
        <begin position="25"/>
        <end position="86"/>
    </location>
</feature>
<dbReference type="OrthoDB" id="123365at2759"/>
<evidence type="ECO:0000313" key="3">
    <source>
        <dbReference type="EMBL" id="KAE9004602.1"/>
    </source>
</evidence>
<dbReference type="AlphaFoldDB" id="A0A6A3KDG0"/>
<gene>
    <name evidence="4" type="ORF">PR001_g16615</name>
    <name evidence="3" type="ORF">PR002_g17016</name>
    <name evidence="5" type="ORF">PR003_g17396</name>
</gene>
<evidence type="ECO:0000313" key="7">
    <source>
        <dbReference type="Proteomes" id="UP000434957"/>
    </source>
</evidence>
<reference evidence="6 8" key="1">
    <citation type="submission" date="2018-09" db="EMBL/GenBank/DDBJ databases">
        <title>Genomic investigation of the strawberry pathogen Phytophthora fragariae indicates pathogenicity is determined by transcriptional variation in three key races.</title>
        <authorList>
            <person name="Adams T.M."/>
            <person name="Armitage A.D."/>
            <person name="Sobczyk M.K."/>
            <person name="Bates H.J."/>
            <person name="Dunwell J.M."/>
            <person name="Nellist C.F."/>
            <person name="Harrison R.J."/>
        </authorList>
    </citation>
    <scope>NUCLEOTIDE SEQUENCE [LARGE SCALE GENOMIC DNA]</scope>
    <source>
        <strain evidence="4 6">SCRP249</strain>
        <strain evidence="3 8">SCRP324</strain>
        <strain evidence="5 7">SCRP333</strain>
    </source>
</reference>
<evidence type="ECO:0008006" key="9">
    <source>
        <dbReference type="Google" id="ProtNLM"/>
    </source>
</evidence>
<dbReference type="EMBL" id="QXFU01001338">
    <property type="protein sequence ID" value="KAE9004602.1"/>
    <property type="molecule type" value="Genomic_DNA"/>
</dbReference>
<dbReference type="Proteomes" id="UP000435112">
    <property type="component" value="Unassembled WGS sequence"/>
</dbReference>
<comment type="caution">
    <text evidence="3">The sequence shown here is derived from an EMBL/GenBank/DDBJ whole genome shotgun (WGS) entry which is preliminary data.</text>
</comment>
<protein>
    <recommendedName>
        <fullName evidence="9">Secreted protein</fullName>
    </recommendedName>
</protein>